<evidence type="ECO:0000256" key="4">
    <source>
        <dbReference type="SAM" id="MobiDB-lite"/>
    </source>
</evidence>
<evidence type="ECO:0000256" key="2">
    <source>
        <dbReference type="ARBA" id="ARBA00022963"/>
    </source>
</evidence>
<evidence type="ECO:0000256" key="1">
    <source>
        <dbReference type="ARBA" id="ARBA00022801"/>
    </source>
</evidence>
<gene>
    <name evidence="5" type="ORF">F9B16_09440</name>
</gene>
<dbReference type="PANTHER" id="PTHR10272">
    <property type="entry name" value="PLATELET-ACTIVATING FACTOR ACETYLHYDROLASE"/>
    <property type="match status" value="1"/>
</dbReference>
<dbReference type="OrthoDB" id="569821at2"/>
<sequence>MAAVNCSPPNRHFPGRTSSHPLRCVRPGTAPRSDHANRSPCPPAHSSISPPVLPGTFSMQSRSAVAANCSPASKGPPMTGSGALKKQIRPVSLVLVITSLLWAGITAGTPTAADAAQSLTPVGKFLDAVDHTFATAPPDGPHKVGVNVQSYRFQDRQLQLTTWYPANPAVGAKPYETPEHVVGTAVKDAPLDRSGGPYPLILFSPGLGAPGDGYYFYTQNLASQGYVVISIDHLDALTALPGMGTGLYTVRSVARALQALVANNSSDSVFNLFSDWFKKTQFGMTYRPAEISFTIDQAVRRNADPKSPFHRMINTNDIGMTGHSLGAAYTLLKGGMPIYCDYPLTAKESDVEHSVITDVNPCAMSEVKAMKGPFALQDPRIKAVVPLAAPCFIKDSQIARSAAQIRTPLMFINGDDPKFEASFGTQYTTYNHAVGPKYFVEVKDTDHFVVTDMIEALPPALKGIFPADDHRDFAQKADIYKAYSTAFFNRYLKGDTRGMNTLHTKKSPFVTRLWFEDR</sequence>
<reference evidence="5 6" key="1">
    <citation type="submission" date="2019-09" db="EMBL/GenBank/DDBJ databases">
        <title>Actinomadura physcomitrii sp. nov., a novel actinomycete isolated from moss [Physcomitrium sphaericum (Ludw) Fuernr].</title>
        <authorList>
            <person name="Liu C."/>
            <person name="Zhuang X."/>
        </authorList>
    </citation>
    <scope>NUCLEOTIDE SEQUENCE [LARGE SCALE GENOMIC DNA]</scope>
    <source>
        <strain evidence="5 6">CYP1-1B</strain>
    </source>
</reference>
<dbReference type="EMBL" id="WBMR01000018">
    <property type="protein sequence ID" value="KAB2384841.1"/>
    <property type="molecule type" value="Genomic_DNA"/>
</dbReference>
<name>A0A6L3W653_9ACTN</name>
<dbReference type="Pfam" id="PF03403">
    <property type="entry name" value="PAF-AH_p_II"/>
    <property type="match status" value="1"/>
</dbReference>
<comment type="caution">
    <text evidence="5">The sequence shown here is derived from an EMBL/GenBank/DDBJ whole genome shotgun (WGS) entry which is preliminary data.</text>
</comment>
<keyword evidence="2" id="KW-0442">Lipid degradation</keyword>
<dbReference type="Gene3D" id="3.40.50.1820">
    <property type="entry name" value="alpha/beta hydrolase"/>
    <property type="match status" value="1"/>
</dbReference>
<feature type="region of interest" description="Disordered" evidence="4">
    <location>
        <begin position="1"/>
        <end position="57"/>
    </location>
</feature>
<dbReference type="SUPFAM" id="SSF53474">
    <property type="entry name" value="alpha/beta-Hydrolases"/>
    <property type="match status" value="1"/>
</dbReference>
<keyword evidence="6" id="KW-1185">Reference proteome</keyword>
<dbReference type="AlphaFoldDB" id="A0A6L3W653"/>
<dbReference type="Proteomes" id="UP000483004">
    <property type="component" value="Unassembled WGS sequence"/>
</dbReference>
<evidence type="ECO:0008006" key="7">
    <source>
        <dbReference type="Google" id="ProtNLM"/>
    </source>
</evidence>
<proteinExistence type="predicted"/>
<accession>A0A6L3W653</accession>
<evidence type="ECO:0000256" key="3">
    <source>
        <dbReference type="ARBA" id="ARBA00023098"/>
    </source>
</evidence>
<evidence type="ECO:0000313" key="6">
    <source>
        <dbReference type="Proteomes" id="UP000483004"/>
    </source>
</evidence>
<evidence type="ECO:0000313" key="5">
    <source>
        <dbReference type="EMBL" id="KAB2384841.1"/>
    </source>
</evidence>
<dbReference type="PANTHER" id="PTHR10272:SF0">
    <property type="entry name" value="PLATELET-ACTIVATING FACTOR ACETYLHYDROLASE"/>
    <property type="match status" value="1"/>
</dbReference>
<keyword evidence="1" id="KW-0378">Hydrolase</keyword>
<organism evidence="5 6">
    <name type="scientific">Actinomadura montaniterrae</name>
    <dbReference type="NCBI Taxonomy" id="1803903"/>
    <lineage>
        <taxon>Bacteria</taxon>
        <taxon>Bacillati</taxon>
        <taxon>Actinomycetota</taxon>
        <taxon>Actinomycetes</taxon>
        <taxon>Streptosporangiales</taxon>
        <taxon>Thermomonosporaceae</taxon>
        <taxon>Actinomadura</taxon>
    </lineage>
</organism>
<keyword evidence="3" id="KW-0443">Lipid metabolism</keyword>
<dbReference type="InterPro" id="IPR029058">
    <property type="entry name" value="AB_hydrolase_fold"/>
</dbReference>
<protein>
    <recommendedName>
        <fullName evidence="7">Alpha/beta hydrolase</fullName>
    </recommendedName>
</protein>
<dbReference type="GO" id="GO:0003847">
    <property type="term" value="F:1-alkyl-2-acetylglycerophosphocholine esterase activity"/>
    <property type="evidence" value="ECO:0007669"/>
    <property type="project" value="TreeGrafter"/>
</dbReference>
<dbReference type="GO" id="GO:0016042">
    <property type="term" value="P:lipid catabolic process"/>
    <property type="evidence" value="ECO:0007669"/>
    <property type="project" value="UniProtKB-KW"/>
</dbReference>